<evidence type="ECO:0000256" key="2">
    <source>
        <dbReference type="SAM" id="SignalP"/>
    </source>
</evidence>
<feature type="signal peptide" evidence="2">
    <location>
        <begin position="1"/>
        <end position="21"/>
    </location>
</feature>
<proteinExistence type="predicted"/>
<dbReference type="EMBL" id="BMKC01000001">
    <property type="protein sequence ID" value="GGA74342.1"/>
    <property type="molecule type" value="Genomic_DNA"/>
</dbReference>
<feature type="chain" id="PRO_5045393829" description="Phosphate/phosphite/phosphonate ABC transporter substrate-binding protein" evidence="2">
    <location>
        <begin position="22"/>
        <end position="301"/>
    </location>
</feature>
<feature type="compositionally biased region" description="Acidic residues" evidence="1">
    <location>
        <begin position="275"/>
        <end position="293"/>
    </location>
</feature>
<dbReference type="RefSeq" id="WP_188662012.1">
    <property type="nucleotide sequence ID" value="NZ_BMKC01000001.1"/>
</dbReference>
<dbReference type="Gene3D" id="3.40.190.10">
    <property type="entry name" value="Periplasmic binding protein-like II"/>
    <property type="match status" value="1"/>
</dbReference>
<organism evidence="3 4">
    <name type="scientific">Arenimonas soli</name>
    <dbReference type="NCBI Taxonomy" id="2269504"/>
    <lineage>
        <taxon>Bacteria</taxon>
        <taxon>Pseudomonadati</taxon>
        <taxon>Pseudomonadota</taxon>
        <taxon>Gammaproteobacteria</taxon>
        <taxon>Lysobacterales</taxon>
        <taxon>Lysobacteraceae</taxon>
        <taxon>Arenimonas</taxon>
    </lineage>
</organism>
<gene>
    <name evidence="3" type="ORF">GCM10011521_10640</name>
</gene>
<keyword evidence="4" id="KW-1185">Reference proteome</keyword>
<evidence type="ECO:0008006" key="5">
    <source>
        <dbReference type="Google" id="ProtNLM"/>
    </source>
</evidence>
<protein>
    <recommendedName>
        <fullName evidence="5">Phosphate/phosphite/phosphonate ABC transporter substrate-binding protein</fullName>
    </recommendedName>
</protein>
<accession>A0ABQ1HFY8</accession>
<sequence length="301" mass="32774">MMIKKCFLTVAMAFTAAPALAANYTLAVEPNYPPAQAEQVYQPLLDYLSASTGHTFRIKTAANYHVYWRDLRAGMKVDFAFEEAHFAGYRMGRLGFTPLVRTLEPTRYSLLADAMIAEEGTSGLIGRPVVSMPSPSMGYLLMLEIYRNPIAAPEIKSVGTGWRDGVEMIFSQETDAAMVPNYIAQLYPNLVVVSESREFIGRTLSAAGTVPSDVQDAVEEAMLKLHEDPGSYEVLVELGATQFVDAPAAEYTNSESLLAGVFGYKPRPAKPAAEVEPEPEAIDLDSISDEDLGGLEVTADN</sequence>
<feature type="region of interest" description="Disordered" evidence="1">
    <location>
        <begin position="268"/>
        <end position="301"/>
    </location>
</feature>
<keyword evidence="2" id="KW-0732">Signal</keyword>
<dbReference type="Proteomes" id="UP000623419">
    <property type="component" value="Unassembled WGS sequence"/>
</dbReference>
<evidence type="ECO:0000313" key="4">
    <source>
        <dbReference type="Proteomes" id="UP000623419"/>
    </source>
</evidence>
<evidence type="ECO:0000313" key="3">
    <source>
        <dbReference type="EMBL" id="GGA74342.1"/>
    </source>
</evidence>
<dbReference type="Pfam" id="PF12974">
    <property type="entry name" value="Phosphonate-bd"/>
    <property type="match status" value="1"/>
</dbReference>
<comment type="caution">
    <text evidence="3">The sequence shown here is derived from an EMBL/GenBank/DDBJ whole genome shotgun (WGS) entry which is preliminary data.</text>
</comment>
<evidence type="ECO:0000256" key="1">
    <source>
        <dbReference type="SAM" id="MobiDB-lite"/>
    </source>
</evidence>
<reference evidence="4" key="1">
    <citation type="journal article" date="2019" name="Int. J. Syst. Evol. Microbiol.">
        <title>The Global Catalogue of Microorganisms (GCM) 10K type strain sequencing project: providing services to taxonomists for standard genome sequencing and annotation.</title>
        <authorList>
            <consortium name="The Broad Institute Genomics Platform"/>
            <consortium name="The Broad Institute Genome Sequencing Center for Infectious Disease"/>
            <person name="Wu L."/>
            <person name="Ma J."/>
        </authorList>
    </citation>
    <scope>NUCLEOTIDE SEQUENCE [LARGE SCALE GENOMIC DNA]</scope>
    <source>
        <strain evidence="4">CGMCC 1.15905</strain>
    </source>
</reference>
<name>A0ABQ1HFY8_9GAMM</name>